<dbReference type="PANTHER" id="PTHR43464:SF95">
    <property type="entry name" value="TRNA U34 CARBOXYMETHYLTRANSFERASE"/>
    <property type="match status" value="1"/>
</dbReference>
<dbReference type="Gene3D" id="3.40.50.150">
    <property type="entry name" value="Vaccinia Virus protein VP39"/>
    <property type="match status" value="1"/>
</dbReference>
<dbReference type="PANTHER" id="PTHR43464">
    <property type="entry name" value="METHYLTRANSFERASE"/>
    <property type="match status" value="1"/>
</dbReference>
<feature type="binding site" evidence="3">
    <location>
        <position position="111"/>
    </location>
    <ligand>
        <name>carboxy-S-adenosyl-L-methionine</name>
        <dbReference type="ChEBI" id="CHEBI:134278"/>
    </ligand>
</feature>
<protein>
    <recommendedName>
        <fullName evidence="3">tRNA U34 carboxymethyltransferase</fullName>
        <ecNumber evidence="3">2.5.1.-</ecNumber>
    </recommendedName>
</protein>
<dbReference type="NCBIfam" id="NF011650">
    <property type="entry name" value="PRK15068.1"/>
    <property type="match status" value="1"/>
</dbReference>
<feature type="binding site" evidence="3">
    <location>
        <position position="97"/>
    </location>
    <ligand>
        <name>carboxy-S-adenosyl-L-methionine</name>
        <dbReference type="ChEBI" id="CHEBI:134278"/>
    </ligand>
</feature>
<keyword evidence="5" id="KW-1185">Reference proteome</keyword>
<reference evidence="4 5" key="1">
    <citation type="submission" date="2018-07" db="EMBL/GenBank/DDBJ databases">
        <title>Corallincola holothuriorum sp. nov., a new facultative anaerobe isolated from sea cucumber Apostichopus japonicus.</title>
        <authorList>
            <person name="Xia H."/>
        </authorList>
    </citation>
    <scope>NUCLEOTIDE SEQUENCE [LARGE SCALE GENOMIC DNA]</scope>
    <source>
        <strain evidence="4 5">C4</strain>
    </source>
</reference>
<dbReference type="AlphaFoldDB" id="A0A368NFM3"/>
<comment type="caution">
    <text evidence="4">The sequence shown here is derived from an EMBL/GenBank/DDBJ whole genome shotgun (WGS) entry which is preliminary data.</text>
</comment>
<feature type="binding site" evidence="3">
    <location>
        <position position="202"/>
    </location>
    <ligand>
        <name>carboxy-S-adenosyl-L-methionine</name>
        <dbReference type="ChEBI" id="CHEBI:134278"/>
    </ligand>
</feature>
<feature type="binding site" evidence="3">
    <location>
        <begin position="158"/>
        <end position="160"/>
    </location>
    <ligand>
        <name>carboxy-S-adenosyl-L-methionine</name>
        <dbReference type="ChEBI" id="CHEBI:134278"/>
    </ligand>
</feature>
<feature type="binding site" evidence="3">
    <location>
        <position position="136"/>
    </location>
    <ligand>
        <name>carboxy-S-adenosyl-L-methionine</name>
        <dbReference type="ChEBI" id="CHEBI:134278"/>
    </ligand>
</feature>
<dbReference type="SUPFAM" id="SSF53335">
    <property type="entry name" value="S-adenosyl-L-methionine-dependent methyltransferases"/>
    <property type="match status" value="1"/>
</dbReference>
<gene>
    <name evidence="3" type="primary">cmoB</name>
    <name evidence="4" type="ORF">DU002_10945</name>
</gene>
<organism evidence="4 5">
    <name type="scientific">Corallincola holothuriorum</name>
    <dbReference type="NCBI Taxonomy" id="2282215"/>
    <lineage>
        <taxon>Bacteria</taxon>
        <taxon>Pseudomonadati</taxon>
        <taxon>Pseudomonadota</taxon>
        <taxon>Gammaproteobacteria</taxon>
        <taxon>Alteromonadales</taxon>
        <taxon>Psychromonadaceae</taxon>
        <taxon>Corallincola</taxon>
    </lineage>
</organism>
<evidence type="ECO:0000313" key="5">
    <source>
        <dbReference type="Proteomes" id="UP000252558"/>
    </source>
</evidence>
<feature type="binding site" evidence="3">
    <location>
        <position position="321"/>
    </location>
    <ligand>
        <name>carboxy-S-adenosyl-L-methionine</name>
        <dbReference type="ChEBI" id="CHEBI:134278"/>
    </ligand>
</feature>
<dbReference type="InterPro" id="IPR029063">
    <property type="entry name" value="SAM-dependent_MTases_sf"/>
</dbReference>
<keyword evidence="2 3" id="KW-0819">tRNA processing</keyword>
<evidence type="ECO:0000256" key="1">
    <source>
        <dbReference type="ARBA" id="ARBA00022679"/>
    </source>
</evidence>
<dbReference type="GO" id="GO:0016765">
    <property type="term" value="F:transferase activity, transferring alkyl or aryl (other than methyl) groups"/>
    <property type="evidence" value="ECO:0007669"/>
    <property type="project" value="UniProtKB-UniRule"/>
</dbReference>
<dbReference type="GO" id="GO:0002098">
    <property type="term" value="P:tRNA wobble uridine modification"/>
    <property type="evidence" value="ECO:0007669"/>
    <property type="project" value="InterPro"/>
</dbReference>
<dbReference type="HAMAP" id="MF_01590">
    <property type="entry name" value="tRNA_carboxymethyltr_CmoB"/>
    <property type="match status" value="1"/>
</dbReference>
<dbReference type="CDD" id="cd02440">
    <property type="entry name" value="AdoMet_MTases"/>
    <property type="match status" value="1"/>
</dbReference>
<comment type="function">
    <text evidence="3">Catalyzes carboxymethyl transfer from carboxy-S-adenosyl-L-methionine (Cx-SAM) to 5-hydroxyuridine (ho5U) to form 5-carboxymethoxyuridine (cmo5U) at position 34 in tRNAs.</text>
</comment>
<comment type="caution">
    <text evidence="3">Lacks conserved residue(s) required for the propagation of feature annotation.</text>
</comment>
<proteinExistence type="inferred from homology"/>
<evidence type="ECO:0000313" key="4">
    <source>
        <dbReference type="EMBL" id="RCU49437.1"/>
    </source>
</evidence>
<feature type="binding site" evidence="3">
    <location>
        <position position="116"/>
    </location>
    <ligand>
        <name>carboxy-S-adenosyl-L-methionine</name>
        <dbReference type="ChEBI" id="CHEBI:134278"/>
    </ligand>
</feature>
<accession>A0A368NFM3</accession>
<dbReference type="NCBIfam" id="TIGR00452">
    <property type="entry name" value="tRNA 5-methoxyuridine(34)/uridine 5-oxyacetic acid(34) synthase CmoB"/>
    <property type="match status" value="1"/>
</dbReference>
<dbReference type="GO" id="GO:0008168">
    <property type="term" value="F:methyltransferase activity"/>
    <property type="evidence" value="ECO:0007669"/>
    <property type="project" value="TreeGrafter"/>
</dbReference>
<comment type="catalytic activity">
    <reaction evidence="3">
        <text>carboxy-S-adenosyl-L-methionine + 5-hydroxyuridine(34) in tRNA = 5-carboxymethoxyuridine(34) in tRNA + S-adenosyl-L-homocysteine + H(+)</text>
        <dbReference type="Rhea" id="RHEA:52848"/>
        <dbReference type="Rhea" id="RHEA-COMP:13381"/>
        <dbReference type="Rhea" id="RHEA-COMP:13383"/>
        <dbReference type="ChEBI" id="CHEBI:15378"/>
        <dbReference type="ChEBI" id="CHEBI:57856"/>
        <dbReference type="ChEBI" id="CHEBI:134278"/>
        <dbReference type="ChEBI" id="CHEBI:136877"/>
        <dbReference type="ChEBI" id="CHEBI:136879"/>
    </reaction>
</comment>
<evidence type="ECO:0000256" key="2">
    <source>
        <dbReference type="ARBA" id="ARBA00022694"/>
    </source>
</evidence>
<dbReference type="Proteomes" id="UP000252558">
    <property type="component" value="Unassembled WGS sequence"/>
</dbReference>
<dbReference type="Pfam" id="PF08003">
    <property type="entry name" value="Methyltransf_9"/>
    <property type="match status" value="1"/>
</dbReference>
<dbReference type="InterPro" id="IPR027555">
    <property type="entry name" value="Mo5U34_MeTrfas-like"/>
</dbReference>
<dbReference type="InterPro" id="IPR010017">
    <property type="entry name" value="CmoB"/>
</dbReference>
<feature type="binding site" evidence="3">
    <location>
        <position position="206"/>
    </location>
    <ligand>
        <name>carboxy-S-adenosyl-L-methionine</name>
        <dbReference type="ChEBI" id="CHEBI:134278"/>
    </ligand>
</feature>
<dbReference type="EMBL" id="QPID01000006">
    <property type="protein sequence ID" value="RCU49437.1"/>
    <property type="molecule type" value="Genomic_DNA"/>
</dbReference>
<dbReference type="RefSeq" id="WP_114338433.1">
    <property type="nucleotide sequence ID" value="NZ_QPID01000006.1"/>
</dbReference>
<dbReference type="OrthoDB" id="9773188at2"/>
<comment type="similarity">
    <text evidence="3">Belongs to the class I-like SAM-binding methyltransferase superfamily. CmoB family.</text>
</comment>
<name>A0A368NFM3_9GAMM</name>
<sequence length="330" mass="37802">MHASQDQQLFEDFYADIIGSPLSHWLQTAPAQLARWQKEQRHGELDSWLRVVSKLPELSSTSNDLKHSVTFGSEAEASNSDRARMTGLLKQLMPWRKGPFQLYGMDIDTEWRSDWKWERLLPHISSLTDRNVLDVGCGSGYHMWRMLGEGAARVIGVDPTQLFLVQFLAIKHFAPKTNPIHLLPLGIQELPELKAFDTVFSMGVLYHRRSPIDHLFQLKSQLRPGGELVLETLVIDGDKDQVLVPGERYAQMPNVWFVPSSEALEHWLERCGMVNIRTVDINVTTVDEQRSTDWMDRLSLNNYLDRNDQSKTVEGHPAPKRSIIIANRPE</sequence>
<comment type="subunit">
    <text evidence="3">Homotetramer.</text>
</comment>
<evidence type="ECO:0000256" key="3">
    <source>
        <dbReference type="HAMAP-Rule" id="MF_01590"/>
    </source>
</evidence>
<dbReference type="EC" id="2.5.1.-" evidence="3"/>
<keyword evidence="1 3" id="KW-0808">Transferase</keyword>